<dbReference type="InterPro" id="IPR053235">
    <property type="entry name" value="Ser_Thr_kinase"/>
</dbReference>
<dbReference type="AlphaFoldDB" id="A0A428VYD6"/>
<dbReference type="GO" id="GO:0004674">
    <property type="term" value="F:protein serine/threonine kinase activity"/>
    <property type="evidence" value="ECO:0007669"/>
    <property type="project" value="UniProtKB-KW"/>
</dbReference>
<dbReference type="OrthoDB" id="9762169at2"/>
<keyword evidence="1 3" id="KW-0547">Nucleotide-binding</keyword>
<evidence type="ECO:0000313" key="6">
    <source>
        <dbReference type="Proteomes" id="UP000286716"/>
    </source>
</evidence>
<accession>A0A428VYD6</accession>
<dbReference type="EMBL" id="QHHU01000098">
    <property type="protein sequence ID" value="RSM35787.1"/>
    <property type="molecule type" value="Genomic_DNA"/>
</dbReference>
<dbReference type="GO" id="GO:0005524">
    <property type="term" value="F:ATP binding"/>
    <property type="evidence" value="ECO:0007669"/>
    <property type="project" value="UniProtKB-UniRule"/>
</dbReference>
<name>A0A428VYD6_AMYBA</name>
<keyword evidence="5" id="KW-0723">Serine/threonine-protein kinase</keyword>
<feature type="binding site" evidence="3">
    <location>
        <position position="46"/>
    </location>
    <ligand>
        <name>ATP</name>
        <dbReference type="ChEBI" id="CHEBI:30616"/>
    </ligand>
</feature>
<sequence length="350" mass="38435">MAQSKPYPKGTRINDRYELVAFLGKGKGGQVHRARDEHLGTEVALKLLTPTDGQPATWDEAQVLEQLRSDYLLPVFNADVVTGTDLRYITTPVMEGGNLSTAASPFGVTPRQASEWGQYVGYGLEKVHSAGLLHRDVKPENCYLDTNGKVLLADLGMAHKIDKNGRTPPEGTLVTVAPEALSSPDRHCTKASDIYSLAATVFFLLAGDYPVSEKFGYDETWEKVRTGQRSKLRDVAPHVSIGLSRVVEKSLSLDPNERATSPLEFANQLATATHHRRNWRRITPHANHLRCMVADSTKTASTLNICVVAEGNDFAVVATLDSGRRVRKHERTGVKASKIAQTLREIIGKV</sequence>
<dbReference type="PROSITE" id="PS00107">
    <property type="entry name" value="PROTEIN_KINASE_ATP"/>
    <property type="match status" value="1"/>
</dbReference>
<keyword evidence="2 3" id="KW-0067">ATP-binding</keyword>
<dbReference type="Pfam" id="PF00069">
    <property type="entry name" value="Pkinase"/>
    <property type="match status" value="1"/>
</dbReference>
<evidence type="ECO:0000259" key="4">
    <source>
        <dbReference type="PROSITE" id="PS50011"/>
    </source>
</evidence>
<gene>
    <name evidence="5" type="ORF">DMA12_43030</name>
</gene>
<dbReference type="InterPro" id="IPR017441">
    <property type="entry name" value="Protein_kinase_ATP_BS"/>
</dbReference>
<reference evidence="5 6" key="1">
    <citation type="submission" date="2018-05" db="EMBL/GenBank/DDBJ databases">
        <title>Evolution of GPA BGCs.</title>
        <authorList>
            <person name="Waglechner N."/>
            <person name="Wright G.D."/>
        </authorList>
    </citation>
    <scope>NUCLEOTIDE SEQUENCE [LARGE SCALE GENOMIC DNA]</scope>
    <source>
        <strain evidence="5 6">DSM 5908</strain>
    </source>
</reference>
<dbReference type="GO" id="GO:0005737">
    <property type="term" value="C:cytoplasm"/>
    <property type="evidence" value="ECO:0007669"/>
    <property type="project" value="TreeGrafter"/>
</dbReference>
<proteinExistence type="predicted"/>
<dbReference type="InterPro" id="IPR008271">
    <property type="entry name" value="Ser/Thr_kinase_AS"/>
</dbReference>
<protein>
    <submittedName>
        <fullName evidence="5">Serine/threonine protein kinase</fullName>
    </submittedName>
</protein>
<evidence type="ECO:0000256" key="1">
    <source>
        <dbReference type="ARBA" id="ARBA00022741"/>
    </source>
</evidence>
<dbReference type="InterPro" id="IPR000719">
    <property type="entry name" value="Prot_kinase_dom"/>
</dbReference>
<keyword evidence="6" id="KW-1185">Reference proteome</keyword>
<keyword evidence="5" id="KW-0808">Transferase</keyword>
<dbReference type="PROSITE" id="PS50011">
    <property type="entry name" value="PROTEIN_KINASE_DOM"/>
    <property type="match status" value="1"/>
</dbReference>
<dbReference type="Gene3D" id="1.10.510.10">
    <property type="entry name" value="Transferase(Phosphotransferase) domain 1"/>
    <property type="match status" value="1"/>
</dbReference>
<dbReference type="CDD" id="cd14014">
    <property type="entry name" value="STKc_PknB_like"/>
    <property type="match status" value="1"/>
</dbReference>
<dbReference type="RefSeq" id="WP_084641738.1">
    <property type="nucleotide sequence ID" value="NZ_QHHU01000098.1"/>
</dbReference>
<dbReference type="SMART" id="SM00220">
    <property type="entry name" value="S_TKc"/>
    <property type="match status" value="1"/>
</dbReference>
<comment type="caution">
    <text evidence="5">The sequence shown here is derived from an EMBL/GenBank/DDBJ whole genome shotgun (WGS) entry which is preliminary data.</text>
</comment>
<keyword evidence="5" id="KW-0418">Kinase</keyword>
<dbReference type="Proteomes" id="UP000286716">
    <property type="component" value="Unassembled WGS sequence"/>
</dbReference>
<dbReference type="Gene3D" id="3.30.200.20">
    <property type="entry name" value="Phosphorylase Kinase, domain 1"/>
    <property type="match status" value="1"/>
</dbReference>
<dbReference type="PROSITE" id="PS00108">
    <property type="entry name" value="PROTEIN_KINASE_ST"/>
    <property type="match status" value="1"/>
</dbReference>
<evidence type="ECO:0000313" key="5">
    <source>
        <dbReference type="EMBL" id="RSM35787.1"/>
    </source>
</evidence>
<evidence type="ECO:0000256" key="2">
    <source>
        <dbReference type="ARBA" id="ARBA00022840"/>
    </source>
</evidence>
<dbReference type="InterPro" id="IPR011009">
    <property type="entry name" value="Kinase-like_dom_sf"/>
</dbReference>
<evidence type="ECO:0000256" key="3">
    <source>
        <dbReference type="PROSITE-ProRule" id="PRU10141"/>
    </source>
</evidence>
<feature type="domain" description="Protein kinase" evidence="4">
    <location>
        <begin position="17"/>
        <end position="270"/>
    </location>
</feature>
<dbReference type="SUPFAM" id="SSF56112">
    <property type="entry name" value="Protein kinase-like (PK-like)"/>
    <property type="match status" value="1"/>
</dbReference>
<dbReference type="PANTHER" id="PTHR24361">
    <property type="entry name" value="MITOGEN-ACTIVATED KINASE KINASE KINASE"/>
    <property type="match status" value="1"/>
</dbReference>
<organism evidence="5 6">
    <name type="scientific">Amycolatopsis balhimycina DSM 5908</name>
    <dbReference type="NCBI Taxonomy" id="1081091"/>
    <lineage>
        <taxon>Bacteria</taxon>
        <taxon>Bacillati</taxon>
        <taxon>Actinomycetota</taxon>
        <taxon>Actinomycetes</taxon>
        <taxon>Pseudonocardiales</taxon>
        <taxon>Pseudonocardiaceae</taxon>
        <taxon>Amycolatopsis</taxon>
    </lineage>
</organism>